<organism evidence="1">
    <name type="scientific">Salinispirillum sp. LH 10-3-1</name>
    <dbReference type="NCBI Taxonomy" id="2952525"/>
    <lineage>
        <taxon>Bacteria</taxon>
        <taxon>Pseudomonadati</taxon>
        <taxon>Pseudomonadota</taxon>
        <taxon>Gammaproteobacteria</taxon>
        <taxon>Oceanospirillales</taxon>
        <taxon>Saccharospirillaceae</taxon>
        <taxon>Salinispirillum</taxon>
    </lineage>
</organism>
<evidence type="ECO:0000313" key="1">
    <source>
        <dbReference type="EMBL" id="WLD58109.1"/>
    </source>
</evidence>
<proteinExistence type="predicted"/>
<sequence length="68" mass="7763">MALKKLKEKLQRKGLAILPEQLGLLLLEEAQWDLLRRLPGWEQIIGQTMTPYSTKTSEGLFSLIGCHE</sequence>
<accession>A0AB38YGB3</accession>
<dbReference type="AlphaFoldDB" id="A0AB38YGB3"/>
<name>A0AB38YGB3_9GAMM</name>
<protein>
    <submittedName>
        <fullName evidence="1">Uncharacterized protein</fullName>
    </submittedName>
</protein>
<reference evidence="1" key="1">
    <citation type="submission" date="2022-07" db="EMBL/GenBank/DDBJ databases">
        <title>Complete genome sequence of Salinispirillum sp. LH10-3-1 capable of multiple carbohydrate inversion isolated from a soda lake.</title>
        <authorList>
            <person name="Liu J."/>
            <person name="Zhai Y."/>
            <person name="Zhang H."/>
            <person name="Yang H."/>
            <person name="Qu J."/>
            <person name="Li J."/>
        </authorList>
    </citation>
    <scope>NUCLEOTIDE SEQUENCE</scope>
    <source>
        <strain evidence="1">LH 10-3-1</strain>
    </source>
</reference>
<dbReference type="RefSeq" id="WP_304995395.1">
    <property type="nucleotide sequence ID" value="NZ_CP101717.1"/>
</dbReference>
<gene>
    <name evidence="1" type="ORF">NFC81_15550</name>
</gene>
<dbReference type="EMBL" id="CP101717">
    <property type="protein sequence ID" value="WLD58109.1"/>
    <property type="molecule type" value="Genomic_DNA"/>
</dbReference>